<sequence length="501" mass="54990">MTTEKRAMRIAVLKFSHETVTFLPFDTTAEDFIFPGSPASGEALLGSEPQGYIGGFVQVAREYDGVELVGIESPLDSKRGSGSGWITKEAFERFVGRMVEELRSQGPFDGVYLSLHGAMGVRGVPRPEAEIARRVREVVGPQTLITATFDPHGNEDEEFLRHADMAFTVKYYPHYDAHLQGQRAARMLVRAIRGDFKPSHATVKVPIISPTVLQWTGGSSPWAALVQRALVWEAREPDVYVNVFFGFPWSDVPDAGMCFQVITDNRPELAQQVADDMARFAWRQREALLNAAKIWRIGEGVARAAAAVAEGKTPVVLCDHSDRSGYATWLLRAILDQGLSNALVATLADAAAVEALLAGGVKAGDEFDMALGGRADESSGEPVRIQGRVRQVVEGPRRSSTQTCISIEFGEGNLLVLTPFLTQIIELHTLHGMGIDPAVFDVIAIKSRVHFRRGFDDNGFAREILLVEPDQPFLGTVRLDGLRYENLTLGNYYPYGSPPFG</sequence>
<evidence type="ECO:0000313" key="3">
    <source>
        <dbReference type="EMBL" id="MCI0754576.1"/>
    </source>
</evidence>
<protein>
    <submittedName>
        <fullName evidence="3">M81 family metallopeptidase</fullName>
    </submittedName>
</protein>
<proteinExistence type="predicted"/>
<gene>
    <name evidence="3" type="ORF">MON41_12495</name>
</gene>
<keyword evidence="4" id="KW-1185">Reference proteome</keyword>
<comment type="caution">
    <text evidence="3">The sequence shown here is derived from an EMBL/GenBank/DDBJ whole genome shotgun (WGS) entry which is preliminary data.</text>
</comment>
<reference evidence="3 4" key="1">
    <citation type="submission" date="2022-03" db="EMBL/GenBank/DDBJ databases">
        <title>Complete genome analysis of Roseomonas KG 17.1 : a prolific producer of plant growth promoters.</title>
        <authorList>
            <person name="Saadouli I."/>
            <person name="Najjari A."/>
            <person name="Mosbah A."/>
            <person name="Ouzari H.I."/>
        </authorList>
    </citation>
    <scope>NUCLEOTIDE SEQUENCE [LARGE SCALE GENOMIC DNA]</scope>
    <source>
        <strain evidence="3 4">KG17-1</strain>
    </source>
</reference>
<evidence type="ECO:0000259" key="2">
    <source>
        <dbReference type="Pfam" id="PF07364"/>
    </source>
</evidence>
<evidence type="ECO:0000259" key="1">
    <source>
        <dbReference type="Pfam" id="PF07171"/>
    </source>
</evidence>
<dbReference type="Pfam" id="PF07364">
    <property type="entry name" value="DUF1485"/>
    <property type="match status" value="1"/>
</dbReference>
<evidence type="ECO:0000313" key="4">
    <source>
        <dbReference type="Proteomes" id="UP001201985"/>
    </source>
</evidence>
<feature type="domain" description="Microcystin LR degradation protein MlrC N-terminal" evidence="2">
    <location>
        <begin position="9"/>
        <end position="304"/>
    </location>
</feature>
<dbReference type="InterPro" id="IPR010799">
    <property type="entry name" value="MlrC_C"/>
</dbReference>
<name>A0ABS9W5K3_9PROT</name>
<dbReference type="Proteomes" id="UP001201985">
    <property type="component" value="Unassembled WGS sequence"/>
</dbReference>
<organism evidence="3 4">
    <name type="scientific">Teichococcus vastitatis</name>
    <dbReference type="NCBI Taxonomy" id="2307076"/>
    <lineage>
        <taxon>Bacteria</taxon>
        <taxon>Pseudomonadati</taxon>
        <taxon>Pseudomonadota</taxon>
        <taxon>Alphaproteobacteria</taxon>
        <taxon>Acetobacterales</taxon>
        <taxon>Roseomonadaceae</taxon>
        <taxon>Roseomonas</taxon>
    </lineage>
</organism>
<feature type="domain" description="Microcystin LR degradation protein MlrC C-terminal" evidence="1">
    <location>
        <begin position="324"/>
        <end position="457"/>
    </location>
</feature>
<dbReference type="InterPro" id="IPR015995">
    <property type="entry name" value="MlrC_N"/>
</dbReference>
<dbReference type="EMBL" id="JALBUU010000004">
    <property type="protein sequence ID" value="MCI0754576.1"/>
    <property type="molecule type" value="Genomic_DNA"/>
</dbReference>
<accession>A0ABS9W5K3</accession>
<dbReference type="Pfam" id="PF07171">
    <property type="entry name" value="MlrC_C"/>
    <property type="match status" value="1"/>
</dbReference>